<feature type="signal peptide" evidence="1">
    <location>
        <begin position="1"/>
        <end position="17"/>
    </location>
</feature>
<dbReference type="AlphaFoldDB" id="A0AAV7RFA7"/>
<dbReference type="Proteomes" id="UP001066276">
    <property type="component" value="Chromosome 5"/>
</dbReference>
<gene>
    <name evidence="2" type="ORF">NDU88_003928</name>
</gene>
<reference evidence="2" key="1">
    <citation type="journal article" date="2022" name="bioRxiv">
        <title>Sequencing and chromosome-scale assembly of the giantPleurodeles waltlgenome.</title>
        <authorList>
            <person name="Brown T."/>
            <person name="Elewa A."/>
            <person name="Iarovenko S."/>
            <person name="Subramanian E."/>
            <person name="Araus A.J."/>
            <person name="Petzold A."/>
            <person name="Susuki M."/>
            <person name="Suzuki K.-i.T."/>
            <person name="Hayashi T."/>
            <person name="Toyoda A."/>
            <person name="Oliveira C."/>
            <person name="Osipova E."/>
            <person name="Leigh N.D."/>
            <person name="Simon A."/>
            <person name="Yun M.H."/>
        </authorList>
    </citation>
    <scope>NUCLEOTIDE SEQUENCE</scope>
    <source>
        <strain evidence="2">20211129_DDA</strain>
        <tissue evidence="2">Liver</tissue>
    </source>
</reference>
<keyword evidence="1" id="KW-0732">Signal</keyword>
<organism evidence="2 3">
    <name type="scientific">Pleurodeles waltl</name>
    <name type="common">Iberian ribbed newt</name>
    <dbReference type="NCBI Taxonomy" id="8319"/>
    <lineage>
        <taxon>Eukaryota</taxon>
        <taxon>Metazoa</taxon>
        <taxon>Chordata</taxon>
        <taxon>Craniata</taxon>
        <taxon>Vertebrata</taxon>
        <taxon>Euteleostomi</taxon>
        <taxon>Amphibia</taxon>
        <taxon>Batrachia</taxon>
        <taxon>Caudata</taxon>
        <taxon>Salamandroidea</taxon>
        <taxon>Salamandridae</taxon>
        <taxon>Pleurodelinae</taxon>
        <taxon>Pleurodeles</taxon>
    </lineage>
</organism>
<keyword evidence="3" id="KW-1185">Reference proteome</keyword>
<proteinExistence type="predicted"/>
<evidence type="ECO:0000313" key="2">
    <source>
        <dbReference type="EMBL" id="KAJ1151141.1"/>
    </source>
</evidence>
<evidence type="ECO:0000313" key="3">
    <source>
        <dbReference type="Proteomes" id="UP001066276"/>
    </source>
</evidence>
<comment type="caution">
    <text evidence="2">The sequence shown here is derived from an EMBL/GenBank/DDBJ whole genome shotgun (WGS) entry which is preliminary data.</text>
</comment>
<evidence type="ECO:0000256" key="1">
    <source>
        <dbReference type="SAM" id="SignalP"/>
    </source>
</evidence>
<sequence>MGGGLAAVFGLLWGVEVQLPRPPTLYALSSERSALPDWCQVTVAILFSSGQGVKLRFLPRYHLVFAGILPTGAMNLHKVEVSLRAPFGAFLATGLAGPCSRLSELRARRAASSAAGHAPIHSLDVRVSGVGHQPSKSQ</sequence>
<name>A0AAV7RFA7_PLEWA</name>
<dbReference type="EMBL" id="JANPWB010000009">
    <property type="protein sequence ID" value="KAJ1151141.1"/>
    <property type="molecule type" value="Genomic_DNA"/>
</dbReference>
<protein>
    <submittedName>
        <fullName evidence="2">Uncharacterized protein</fullName>
    </submittedName>
</protein>
<accession>A0AAV7RFA7</accession>
<feature type="chain" id="PRO_5043350240" evidence="1">
    <location>
        <begin position="18"/>
        <end position="138"/>
    </location>
</feature>